<sequence>MVEQKSETVRAGSKTYFIDLKETKDGKPFLVITESRFKGEGDERERISIAVFLEYAEAFLNALQEMVPELEK</sequence>
<dbReference type="Gene3D" id="3.10.450.700">
    <property type="match status" value="1"/>
</dbReference>
<accession>X0YJ70</accession>
<organism evidence="3">
    <name type="scientific">marine sediment metagenome</name>
    <dbReference type="NCBI Taxonomy" id="412755"/>
    <lineage>
        <taxon>unclassified sequences</taxon>
        <taxon>metagenomes</taxon>
        <taxon>ecological metagenomes</taxon>
    </lineage>
</organism>
<keyword evidence="2" id="KW-0238">DNA-binding</keyword>
<evidence type="ECO:0008006" key="4">
    <source>
        <dbReference type="Google" id="ProtNLM"/>
    </source>
</evidence>
<comment type="similarity">
    <text evidence="1">Belongs to the PUR DNA-binding protein family.</text>
</comment>
<proteinExistence type="inferred from homology"/>
<dbReference type="AlphaFoldDB" id="X0YJ70"/>
<reference evidence="3" key="1">
    <citation type="journal article" date="2014" name="Front. Microbiol.">
        <title>High frequency of phylogenetically diverse reductive dehalogenase-homologous genes in deep subseafloor sedimentary metagenomes.</title>
        <authorList>
            <person name="Kawai M."/>
            <person name="Futagami T."/>
            <person name="Toyoda A."/>
            <person name="Takaki Y."/>
            <person name="Nishi S."/>
            <person name="Hori S."/>
            <person name="Arai W."/>
            <person name="Tsubouchi T."/>
            <person name="Morono Y."/>
            <person name="Uchiyama I."/>
            <person name="Ito T."/>
            <person name="Fujiyama A."/>
            <person name="Inagaki F."/>
            <person name="Takami H."/>
        </authorList>
    </citation>
    <scope>NUCLEOTIDE SEQUENCE</scope>
    <source>
        <strain evidence="3">Expedition CK06-06</strain>
    </source>
</reference>
<evidence type="ECO:0000256" key="1">
    <source>
        <dbReference type="ARBA" id="ARBA00009251"/>
    </source>
</evidence>
<comment type="caution">
    <text evidence="3">The sequence shown here is derived from an EMBL/GenBank/DDBJ whole genome shotgun (WGS) entry which is preliminary data.</text>
</comment>
<evidence type="ECO:0000313" key="3">
    <source>
        <dbReference type="EMBL" id="GAG55990.1"/>
    </source>
</evidence>
<dbReference type="Pfam" id="PF11680">
    <property type="entry name" value="DUF3276"/>
    <property type="match status" value="1"/>
</dbReference>
<evidence type="ECO:0000256" key="2">
    <source>
        <dbReference type="ARBA" id="ARBA00023125"/>
    </source>
</evidence>
<gene>
    <name evidence="3" type="ORF">S01H4_13598</name>
</gene>
<dbReference type="GO" id="GO:0032422">
    <property type="term" value="F:purine-rich negative regulatory element binding"/>
    <property type="evidence" value="ECO:0007669"/>
    <property type="project" value="InterPro"/>
</dbReference>
<name>X0YJ70_9ZZZZ</name>
<dbReference type="InterPro" id="IPR006628">
    <property type="entry name" value="PUR-bd_fam"/>
</dbReference>
<dbReference type="EMBL" id="BART01005983">
    <property type="protein sequence ID" value="GAG55990.1"/>
    <property type="molecule type" value="Genomic_DNA"/>
</dbReference>
<dbReference type="GO" id="GO:0000977">
    <property type="term" value="F:RNA polymerase II transcription regulatory region sequence-specific DNA binding"/>
    <property type="evidence" value="ECO:0007669"/>
    <property type="project" value="InterPro"/>
</dbReference>
<protein>
    <recommendedName>
        <fullName evidence="4">DUF3276 family protein</fullName>
    </recommendedName>
</protein>
<dbReference type="SMART" id="SM00712">
    <property type="entry name" value="PUR"/>
    <property type="match status" value="1"/>
</dbReference>